<dbReference type="AlphaFoldDB" id="A0A427Y362"/>
<dbReference type="GO" id="GO:0033934">
    <property type="term" value="F:glucan 1,4-alpha-maltotriohydrolase activity"/>
    <property type="evidence" value="ECO:0007669"/>
    <property type="project" value="TreeGrafter"/>
</dbReference>
<dbReference type="SUPFAM" id="SSF51445">
    <property type="entry name" value="(Trans)glycosidases"/>
    <property type="match status" value="1"/>
</dbReference>
<comment type="similarity">
    <text evidence="1">Belongs to the glycosyl hydrolase 13 family.</text>
</comment>
<dbReference type="Gene3D" id="2.60.40.1180">
    <property type="entry name" value="Golgi alpha-mannosidase II"/>
    <property type="match status" value="1"/>
</dbReference>
<protein>
    <recommendedName>
        <fullName evidence="2">Glycosyl hydrolase family 13 catalytic domain-containing protein</fullName>
    </recommendedName>
</protein>
<dbReference type="Pfam" id="PF00128">
    <property type="entry name" value="Alpha-amylase"/>
    <property type="match status" value="1"/>
</dbReference>
<gene>
    <name evidence="3" type="ORF">EHS25_004869</name>
</gene>
<evidence type="ECO:0000313" key="4">
    <source>
        <dbReference type="Proteomes" id="UP000279259"/>
    </source>
</evidence>
<dbReference type="PANTHER" id="PTHR10357:SF179">
    <property type="entry name" value="NEUTRAL AND BASIC AMINO ACID TRANSPORT PROTEIN RBAT"/>
    <property type="match status" value="1"/>
</dbReference>
<dbReference type="STRING" id="1890683.A0A427Y362"/>
<evidence type="ECO:0000256" key="1">
    <source>
        <dbReference type="ARBA" id="ARBA00008061"/>
    </source>
</evidence>
<dbReference type="GO" id="GO:0000025">
    <property type="term" value="P:maltose catabolic process"/>
    <property type="evidence" value="ECO:0007669"/>
    <property type="project" value="TreeGrafter"/>
</dbReference>
<accession>A0A427Y362</accession>
<organism evidence="3 4">
    <name type="scientific">Saitozyma podzolica</name>
    <dbReference type="NCBI Taxonomy" id="1890683"/>
    <lineage>
        <taxon>Eukaryota</taxon>
        <taxon>Fungi</taxon>
        <taxon>Dikarya</taxon>
        <taxon>Basidiomycota</taxon>
        <taxon>Agaricomycotina</taxon>
        <taxon>Tremellomycetes</taxon>
        <taxon>Tremellales</taxon>
        <taxon>Trimorphomycetaceae</taxon>
        <taxon>Saitozyma</taxon>
    </lineage>
</organism>
<dbReference type="Proteomes" id="UP000279259">
    <property type="component" value="Unassembled WGS sequence"/>
</dbReference>
<dbReference type="InterPro" id="IPR013780">
    <property type="entry name" value="Glyco_hydro_b"/>
</dbReference>
<evidence type="ECO:0000259" key="2">
    <source>
        <dbReference type="Pfam" id="PF00128"/>
    </source>
</evidence>
<evidence type="ECO:0000313" key="3">
    <source>
        <dbReference type="EMBL" id="RSH85473.1"/>
    </source>
</evidence>
<dbReference type="GO" id="GO:0005987">
    <property type="term" value="P:sucrose catabolic process"/>
    <property type="evidence" value="ECO:0007669"/>
    <property type="project" value="TreeGrafter"/>
</dbReference>
<dbReference type="GO" id="GO:0004574">
    <property type="term" value="F:oligo-1,6-glucosidase activity"/>
    <property type="evidence" value="ECO:0007669"/>
    <property type="project" value="TreeGrafter"/>
</dbReference>
<sequence length="233" mass="26436">MDVIGRISKPPIFPDAPVIDPIANSQNLREKKNKALGMLSILRTTANAKTLAMMHTTLFGTVYIYQGQEIGMINLPKDWPLEEWKDVRTLNCVAELMQRLGITGQEAILKVCDKARDNARSPVQWTDQKNGGFSNARPWMRVSEDYIVCNVASQVNNPESVMSFWKEMFGLRKDMADGLRCIALNFSDRKVTYHVPRRAAGATFVKATTEDPMKTLEKDEIELQPYRGVIYHL</sequence>
<feature type="domain" description="Glycosyl hydrolase family 13 catalytic" evidence="2">
    <location>
        <begin position="45"/>
        <end position="174"/>
    </location>
</feature>
<reference evidence="3 4" key="1">
    <citation type="submission" date="2018-11" db="EMBL/GenBank/DDBJ databases">
        <title>Genome sequence of Saitozyma podzolica DSM 27192.</title>
        <authorList>
            <person name="Aliyu H."/>
            <person name="Gorte O."/>
            <person name="Ochsenreither K."/>
        </authorList>
    </citation>
    <scope>NUCLEOTIDE SEQUENCE [LARGE SCALE GENOMIC DNA]</scope>
    <source>
        <strain evidence="3 4">DSM 27192</strain>
    </source>
</reference>
<comment type="caution">
    <text evidence="3">The sequence shown here is derived from an EMBL/GenBank/DDBJ whole genome shotgun (WGS) entry which is preliminary data.</text>
</comment>
<dbReference type="PANTHER" id="PTHR10357">
    <property type="entry name" value="ALPHA-AMYLASE FAMILY MEMBER"/>
    <property type="match status" value="1"/>
</dbReference>
<dbReference type="GO" id="GO:0004575">
    <property type="term" value="F:sucrose alpha-glucosidase activity"/>
    <property type="evidence" value="ECO:0007669"/>
    <property type="project" value="TreeGrafter"/>
</dbReference>
<dbReference type="InterPro" id="IPR006047">
    <property type="entry name" value="GH13_cat_dom"/>
</dbReference>
<proteinExistence type="inferred from homology"/>
<dbReference type="GO" id="GO:0004556">
    <property type="term" value="F:alpha-amylase activity"/>
    <property type="evidence" value="ECO:0007669"/>
    <property type="project" value="TreeGrafter"/>
</dbReference>
<dbReference type="InterPro" id="IPR017853">
    <property type="entry name" value="GH"/>
</dbReference>
<dbReference type="EMBL" id="RSCD01000020">
    <property type="protein sequence ID" value="RSH85473.1"/>
    <property type="molecule type" value="Genomic_DNA"/>
</dbReference>
<keyword evidence="4" id="KW-1185">Reference proteome</keyword>
<dbReference type="OrthoDB" id="1740265at2759"/>
<dbReference type="Gene3D" id="3.20.20.80">
    <property type="entry name" value="Glycosidases"/>
    <property type="match status" value="1"/>
</dbReference>
<name>A0A427Y362_9TREE</name>